<dbReference type="Pfam" id="PF00089">
    <property type="entry name" value="Trypsin"/>
    <property type="match status" value="2"/>
</dbReference>
<dbReference type="PROSITE" id="PS00134">
    <property type="entry name" value="TRYPSIN_HIS"/>
    <property type="match status" value="2"/>
</dbReference>
<reference evidence="20" key="1">
    <citation type="submission" date="2025-08" db="UniProtKB">
        <authorList>
            <consortium name="RefSeq"/>
        </authorList>
    </citation>
    <scope>IDENTIFICATION</scope>
    <source>
        <strain evidence="20">15112-1751.03</strain>
        <tissue evidence="20">Whole Adult</tissue>
    </source>
</reference>
<evidence type="ECO:0000256" key="4">
    <source>
        <dbReference type="ARBA" id="ARBA00017161"/>
    </source>
</evidence>
<evidence type="ECO:0000256" key="5">
    <source>
        <dbReference type="ARBA" id="ARBA00022670"/>
    </source>
</evidence>
<dbReference type="FunFam" id="2.40.10.10:FF:000006">
    <property type="entry name" value="Serine proteinase stubble"/>
    <property type="match status" value="1"/>
</dbReference>
<dbReference type="InterPro" id="IPR038565">
    <property type="entry name" value="CLIP_sf"/>
</dbReference>
<comment type="subcellular location">
    <subcellularLocation>
        <location evidence="2">Membrane</location>
        <topology evidence="2">Single-pass type II membrane protein</topology>
    </subcellularLocation>
</comment>
<feature type="chain" id="PRO_5027714785" description="Acrosin" evidence="17">
    <location>
        <begin position="25"/>
        <end position="768"/>
    </location>
</feature>
<evidence type="ECO:0000313" key="20">
    <source>
        <dbReference type="RefSeq" id="XP_034110645.1"/>
    </source>
</evidence>
<dbReference type="GO" id="GO:0006508">
    <property type="term" value="P:proteolysis"/>
    <property type="evidence" value="ECO:0007669"/>
    <property type="project" value="UniProtKB-KW"/>
</dbReference>
<dbReference type="GO" id="GO:0016020">
    <property type="term" value="C:membrane"/>
    <property type="evidence" value="ECO:0007669"/>
    <property type="project" value="UniProtKB-SubCell"/>
</dbReference>
<evidence type="ECO:0000259" key="18">
    <source>
        <dbReference type="PROSITE" id="PS50240"/>
    </source>
</evidence>
<keyword evidence="8 16" id="KW-0378">Hydrolase</keyword>
<dbReference type="FunFam" id="2.40.10.10:FF:000028">
    <property type="entry name" value="Serine protease easter"/>
    <property type="match status" value="1"/>
</dbReference>
<evidence type="ECO:0000256" key="1">
    <source>
        <dbReference type="ARBA" id="ARBA00001656"/>
    </source>
</evidence>
<comment type="catalytic activity">
    <reaction evidence="1">
        <text>Preferential cleavage: Arg-|-Xaa, Lys-|-Xaa.</text>
        <dbReference type="EC" id="3.4.21.10"/>
    </reaction>
</comment>
<name>A0A6P8XGL1_DROAB</name>
<keyword evidence="10" id="KW-0106">Calcium</keyword>
<dbReference type="PANTHER" id="PTHR24252:SF8">
    <property type="entry name" value="ACROSIN"/>
    <property type="match status" value="1"/>
</dbReference>
<keyword evidence="19" id="KW-1185">Reference proteome</keyword>
<dbReference type="SMART" id="SM00680">
    <property type="entry name" value="CLIP"/>
    <property type="match status" value="2"/>
</dbReference>
<dbReference type="Gene3D" id="2.40.10.10">
    <property type="entry name" value="Trypsin-like serine proteases"/>
    <property type="match status" value="3"/>
</dbReference>
<feature type="domain" description="Peptidase S1" evidence="18">
    <location>
        <begin position="130"/>
        <end position="377"/>
    </location>
</feature>
<evidence type="ECO:0000256" key="2">
    <source>
        <dbReference type="ARBA" id="ARBA00004606"/>
    </source>
</evidence>
<evidence type="ECO:0000256" key="11">
    <source>
        <dbReference type="ARBA" id="ARBA00022968"/>
    </source>
</evidence>
<evidence type="ECO:0000256" key="7">
    <source>
        <dbReference type="ARBA" id="ARBA00022729"/>
    </source>
</evidence>
<feature type="signal peptide" evidence="17">
    <location>
        <begin position="1"/>
        <end position="24"/>
    </location>
</feature>
<comment type="similarity">
    <text evidence="15">Belongs to the peptidase S1 family. CLIP subfamily.</text>
</comment>
<dbReference type="Gene3D" id="3.30.1640.30">
    <property type="match status" value="2"/>
</dbReference>
<keyword evidence="9 16" id="KW-0720">Serine protease</keyword>
<keyword evidence="11" id="KW-0735">Signal-anchor</keyword>
<dbReference type="OrthoDB" id="425190at2759"/>
<dbReference type="SUPFAM" id="SSF50494">
    <property type="entry name" value="Trypsin-like serine proteases"/>
    <property type="match status" value="2"/>
</dbReference>
<organism evidence="19 20">
    <name type="scientific">Drosophila albomicans</name>
    <name type="common">Fruit fly</name>
    <dbReference type="NCBI Taxonomy" id="7291"/>
    <lineage>
        <taxon>Eukaryota</taxon>
        <taxon>Metazoa</taxon>
        <taxon>Ecdysozoa</taxon>
        <taxon>Arthropoda</taxon>
        <taxon>Hexapoda</taxon>
        <taxon>Insecta</taxon>
        <taxon>Pterygota</taxon>
        <taxon>Neoptera</taxon>
        <taxon>Endopterygota</taxon>
        <taxon>Diptera</taxon>
        <taxon>Brachycera</taxon>
        <taxon>Muscomorpha</taxon>
        <taxon>Ephydroidea</taxon>
        <taxon>Drosophilidae</taxon>
        <taxon>Drosophila</taxon>
    </lineage>
</organism>
<accession>A0A6P8XGL1</accession>
<dbReference type="InterPro" id="IPR001254">
    <property type="entry name" value="Trypsin_dom"/>
</dbReference>
<dbReference type="CDD" id="cd00190">
    <property type="entry name" value="Tryp_SPc"/>
    <property type="match status" value="2"/>
</dbReference>
<dbReference type="Pfam" id="PF12032">
    <property type="entry name" value="CLIP"/>
    <property type="match status" value="2"/>
</dbReference>
<protein>
    <recommendedName>
        <fullName evidence="4">Acrosin</fullName>
        <ecNumber evidence="3">3.4.21.10</ecNumber>
    </recommendedName>
</protein>
<dbReference type="RefSeq" id="XP_034110645.1">
    <property type="nucleotide sequence ID" value="XM_034254754.2"/>
</dbReference>
<keyword evidence="6" id="KW-0479">Metal-binding</keyword>
<dbReference type="FunFam" id="2.40.10.10:FF:000134">
    <property type="entry name" value="Uncharacterized protein, isoform B"/>
    <property type="match status" value="1"/>
</dbReference>
<evidence type="ECO:0000256" key="8">
    <source>
        <dbReference type="ARBA" id="ARBA00022801"/>
    </source>
</evidence>
<keyword evidence="7 17" id="KW-0732">Signal</keyword>
<dbReference type="Proteomes" id="UP000515160">
    <property type="component" value="Chromosome 3"/>
</dbReference>
<dbReference type="InterPro" id="IPR043504">
    <property type="entry name" value="Peptidase_S1_PA_chymotrypsin"/>
</dbReference>
<evidence type="ECO:0000313" key="19">
    <source>
        <dbReference type="Proteomes" id="UP000515160"/>
    </source>
</evidence>
<evidence type="ECO:0000256" key="14">
    <source>
        <dbReference type="ARBA" id="ARBA00023180"/>
    </source>
</evidence>
<feature type="domain" description="Peptidase S1" evidence="18">
    <location>
        <begin position="518"/>
        <end position="765"/>
    </location>
</feature>
<dbReference type="InterPro" id="IPR009003">
    <property type="entry name" value="Peptidase_S1_PA"/>
</dbReference>
<dbReference type="GeneID" id="117572126"/>
<evidence type="ECO:0000256" key="3">
    <source>
        <dbReference type="ARBA" id="ARBA00012050"/>
    </source>
</evidence>
<gene>
    <name evidence="20" type="primary">LOC117572126</name>
</gene>
<evidence type="ECO:0000256" key="9">
    <source>
        <dbReference type="ARBA" id="ARBA00022825"/>
    </source>
</evidence>
<dbReference type="PRINTS" id="PR00722">
    <property type="entry name" value="CHYMOTRYPSIN"/>
</dbReference>
<dbReference type="PANTHER" id="PTHR24252">
    <property type="entry name" value="ACROSIN-RELATED"/>
    <property type="match status" value="1"/>
</dbReference>
<dbReference type="SMART" id="SM00020">
    <property type="entry name" value="Tryp_SPc"/>
    <property type="match status" value="2"/>
</dbReference>
<keyword evidence="14" id="KW-0325">Glycoprotein</keyword>
<dbReference type="GO" id="GO:0004252">
    <property type="term" value="F:serine-type endopeptidase activity"/>
    <property type="evidence" value="ECO:0007669"/>
    <property type="project" value="InterPro"/>
</dbReference>
<dbReference type="EC" id="3.4.21.10" evidence="3"/>
<evidence type="ECO:0000256" key="10">
    <source>
        <dbReference type="ARBA" id="ARBA00022837"/>
    </source>
</evidence>
<dbReference type="InterPro" id="IPR001314">
    <property type="entry name" value="Peptidase_S1A"/>
</dbReference>
<evidence type="ECO:0000256" key="6">
    <source>
        <dbReference type="ARBA" id="ARBA00022723"/>
    </source>
</evidence>
<evidence type="ECO:0000256" key="16">
    <source>
        <dbReference type="RuleBase" id="RU363034"/>
    </source>
</evidence>
<dbReference type="GO" id="GO:0046872">
    <property type="term" value="F:metal ion binding"/>
    <property type="evidence" value="ECO:0007669"/>
    <property type="project" value="UniProtKB-KW"/>
</dbReference>
<sequence>MKLTPCEVITLTIAFVYLATPTLGYSNNSQELETPTTPSPLTNNSCILSTGSLGECVDVRKCPTILNELKMKKTDPEFVRYVRDSNLICGQLGHNVCCPKEDTLVDPLPRRLPTQEEKCGKQKKFSFKKIIGGSPAKKGAWPWIALLAYDYGFSHAFKCGGTLITSRHVLTAAHCILDELTFVRLGEHDLSTDTETRHVDINVVKKVKHPHFNRRNGRSDLAILYLERNVEFTDLIVPICLPNSPQLLAKSYVDANPFVIGWGKTQEGGQSANILNELQVPVWENDVCRESYAKLNRSFTEDQFDSAILCAGDLQGGKDSCQGDSGGPLMSPEFGKNGVRYFLIGVVAYGYGCARPNAPGVYTSTQHFMDWIIEKVHETPICKANENIFKMKCMSCVIFMMINFISLGMSILGRSNSLRTTMTTSTTRSPKSKNETHVESCFISPGELGECVDVRSCPPIVDELKIKLVEPGFARYVKASNFICGKVGKKVCCPIVRRRLPTEEEGCGQPNILSFRKIIDGNVAEKGAWPWIALLGYNDGTSSPFKCGGTLITDRHIVTAAHCIRDELAFVRLGEHDLSTDAETHHIDIKVIKSECHPEYNPRNSRSDIAIIHLERNIEFTDLIMPICMPNSPSLRVKSYVGESSFVIGWGKTQEGGKTAAVLNQLKIPIVDNEVCRNCYDKLDRYFTVDQFDKAVLCAGYLRGGYDTCQGDSGGPLMSAEDFRGSKRFYLIGVVSYGFGCGRSNAPGVYSSTQYCMDWIIKKLEERP</sequence>
<evidence type="ECO:0000256" key="17">
    <source>
        <dbReference type="SAM" id="SignalP"/>
    </source>
</evidence>
<dbReference type="AlphaFoldDB" id="A0A6P8XGL1"/>
<proteinExistence type="inferred from homology"/>
<dbReference type="InterPro" id="IPR022700">
    <property type="entry name" value="CLIP"/>
</dbReference>
<dbReference type="PROSITE" id="PS00135">
    <property type="entry name" value="TRYPSIN_SER"/>
    <property type="match status" value="2"/>
</dbReference>
<keyword evidence="13" id="KW-1015">Disulfide bond</keyword>
<dbReference type="InterPro" id="IPR033116">
    <property type="entry name" value="TRYPSIN_SER"/>
</dbReference>
<evidence type="ECO:0000256" key="15">
    <source>
        <dbReference type="ARBA" id="ARBA00024195"/>
    </source>
</evidence>
<evidence type="ECO:0000256" key="13">
    <source>
        <dbReference type="ARBA" id="ARBA00023157"/>
    </source>
</evidence>
<dbReference type="PROSITE" id="PS50240">
    <property type="entry name" value="TRYPSIN_DOM"/>
    <property type="match status" value="2"/>
</dbReference>
<keyword evidence="5 16" id="KW-0645">Protease</keyword>
<keyword evidence="11" id="KW-0812">Transmembrane</keyword>
<dbReference type="InterPro" id="IPR018114">
    <property type="entry name" value="TRYPSIN_HIS"/>
</dbReference>
<evidence type="ECO:0000256" key="12">
    <source>
        <dbReference type="ARBA" id="ARBA00023145"/>
    </source>
</evidence>
<keyword evidence="12" id="KW-0865">Zymogen</keyword>